<evidence type="ECO:0000313" key="2">
    <source>
        <dbReference type="Proteomes" id="UP000006000"/>
    </source>
</evidence>
<dbReference type="EMBL" id="AAVL02000038">
    <property type="protein sequence ID" value="EDM50072.1"/>
    <property type="molecule type" value="Genomic_DNA"/>
</dbReference>
<dbReference type="AlphaFoldDB" id="A5ZAH1"/>
<dbReference type="Proteomes" id="UP000006000">
    <property type="component" value="Unassembled WGS sequence"/>
</dbReference>
<organism evidence="1 2">
    <name type="scientific">Eubacterium ventriosum ATCC 27560</name>
    <dbReference type="NCBI Taxonomy" id="411463"/>
    <lineage>
        <taxon>Bacteria</taxon>
        <taxon>Bacillati</taxon>
        <taxon>Bacillota</taxon>
        <taxon>Clostridia</taxon>
        <taxon>Eubacteriales</taxon>
        <taxon>Eubacteriaceae</taxon>
        <taxon>Eubacterium</taxon>
    </lineage>
</organism>
<accession>A5ZAH1</accession>
<gene>
    <name evidence="1" type="ORF">EUBVEN_02718</name>
</gene>
<proteinExistence type="predicted"/>
<name>A5ZAH1_9FIRM</name>
<sequence>MKNGKETTMCCLKDFTELINQEIHKQVEQELVFQ</sequence>
<reference evidence="1 2" key="1">
    <citation type="submission" date="2007-03" db="EMBL/GenBank/DDBJ databases">
        <authorList>
            <person name="Fulton L."/>
            <person name="Clifton S."/>
            <person name="Fulton B."/>
            <person name="Xu J."/>
            <person name="Minx P."/>
            <person name="Pepin K.H."/>
            <person name="Johnson M."/>
            <person name="Thiruvilangam P."/>
            <person name="Bhonagiri V."/>
            <person name="Nash W.E."/>
            <person name="Mardis E.R."/>
            <person name="Wilson R.K."/>
        </authorList>
    </citation>
    <scope>NUCLEOTIDE SEQUENCE [LARGE SCALE GENOMIC DNA]</scope>
    <source>
        <strain evidence="1 2">ATCC 27560</strain>
    </source>
</reference>
<reference evidence="1 2" key="2">
    <citation type="submission" date="2007-04" db="EMBL/GenBank/DDBJ databases">
        <title>Draft genome sequence of Eubacterium ventriosum (ATCC 27560).</title>
        <authorList>
            <person name="Sudarsanam P."/>
            <person name="Ley R."/>
            <person name="Guruge J."/>
            <person name="Turnbaugh P.J."/>
            <person name="Mahowald M."/>
            <person name="Liep D."/>
            <person name="Gordon J."/>
        </authorList>
    </citation>
    <scope>NUCLEOTIDE SEQUENCE [LARGE SCALE GENOMIC DNA]</scope>
    <source>
        <strain evidence="1 2">ATCC 27560</strain>
    </source>
</reference>
<protein>
    <submittedName>
        <fullName evidence="1">Uncharacterized protein</fullName>
    </submittedName>
</protein>
<comment type="caution">
    <text evidence="1">The sequence shown here is derived from an EMBL/GenBank/DDBJ whole genome shotgun (WGS) entry which is preliminary data.</text>
</comment>
<dbReference type="HOGENOM" id="CLU_3373832_0_0_9"/>
<evidence type="ECO:0000313" key="1">
    <source>
        <dbReference type="EMBL" id="EDM50072.1"/>
    </source>
</evidence>